<organism evidence="1">
    <name type="scientific">uncultured Caudovirales phage</name>
    <dbReference type="NCBI Taxonomy" id="2100421"/>
    <lineage>
        <taxon>Viruses</taxon>
        <taxon>Duplodnaviria</taxon>
        <taxon>Heunggongvirae</taxon>
        <taxon>Uroviricota</taxon>
        <taxon>Caudoviricetes</taxon>
        <taxon>Peduoviridae</taxon>
        <taxon>Maltschvirus</taxon>
        <taxon>Maltschvirus maltsch</taxon>
    </lineage>
</organism>
<gene>
    <name evidence="1" type="ORF">UFOVP571_1</name>
</gene>
<proteinExistence type="predicted"/>
<reference evidence="1" key="1">
    <citation type="submission" date="2020-04" db="EMBL/GenBank/DDBJ databases">
        <authorList>
            <person name="Chiriac C."/>
            <person name="Salcher M."/>
            <person name="Ghai R."/>
            <person name="Kavagutti S V."/>
        </authorList>
    </citation>
    <scope>NUCLEOTIDE SEQUENCE</scope>
</reference>
<name>A0A6J5MYK1_9CAUD</name>
<evidence type="ECO:0000313" key="1">
    <source>
        <dbReference type="EMBL" id="CAB4150166.1"/>
    </source>
</evidence>
<feature type="non-terminal residue" evidence="1">
    <location>
        <position position="300"/>
    </location>
</feature>
<sequence length="300" mass="31895">MPIPNLTDETPINQYAANSGETEFAFTFYIFALSDIKVYANDVLKTITTDYVVRKNDGNVIGDADLPMDGGKIIFNVGRTAGEKISLNRDIPVDRSTQFSTGGAFKADSLNSELTRILTIAQQLKRDIARSFRLAPSDAEGGSLQLPTGRANNFLAFDSNSNLILTKFADFDKANVSPFMATLLDDVSASIARGTLNAQELNANLTSLANLNGSANKSFYFDGVGSLVLADRLGTTTNRGVAFLSNPITIANNATDANNDIDFSAGNGVLDDGSGQVLLSSTLVKRLDASWVAGTNQGGL</sequence>
<accession>A0A6J5MYK1</accession>
<protein>
    <submittedName>
        <fullName evidence="1">Uncharacterized protein</fullName>
    </submittedName>
</protein>
<dbReference type="EMBL" id="LR796543">
    <property type="protein sequence ID" value="CAB4150166.1"/>
    <property type="molecule type" value="Genomic_DNA"/>
</dbReference>